<dbReference type="EMBL" id="JRLW01000008">
    <property type="protein sequence ID" value="KGO89539.1"/>
    <property type="molecule type" value="Genomic_DNA"/>
</dbReference>
<keyword evidence="2" id="KW-1185">Reference proteome</keyword>
<evidence type="ECO:0000313" key="1">
    <source>
        <dbReference type="EMBL" id="KGO89539.1"/>
    </source>
</evidence>
<proteinExistence type="predicted"/>
<gene>
    <name evidence="1" type="ORF">Q764_07125</name>
</gene>
<organism evidence="1 2">
    <name type="scientific">Flavobacterium suncheonense GH29-5 = DSM 17707</name>
    <dbReference type="NCBI Taxonomy" id="1121899"/>
    <lineage>
        <taxon>Bacteria</taxon>
        <taxon>Pseudomonadati</taxon>
        <taxon>Bacteroidota</taxon>
        <taxon>Flavobacteriia</taxon>
        <taxon>Flavobacteriales</taxon>
        <taxon>Flavobacteriaceae</taxon>
        <taxon>Flavobacterium</taxon>
    </lineage>
</organism>
<dbReference type="AlphaFoldDB" id="A0A0A2MB96"/>
<dbReference type="RefSeq" id="WP_026979337.1">
    <property type="nucleotide sequence ID" value="NZ_AUCZ01000003.1"/>
</dbReference>
<dbReference type="STRING" id="1121899.GCA_000430025_00546"/>
<reference evidence="1 2" key="1">
    <citation type="submission" date="2013-09" db="EMBL/GenBank/DDBJ databases">
        <authorList>
            <person name="Zeng Z."/>
            <person name="Chen C."/>
        </authorList>
    </citation>
    <scope>NUCLEOTIDE SEQUENCE [LARGE SCALE GENOMIC DNA]</scope>
    <source>
        <strain evidence="1 2">GH29-5</strain>
    </source>
</reference>
<protein>
    <submittedName>
        <fullName evidence="1">Uncharacterized protein</fullName>
    </submittedName>
</protein>
<sequence length="91" mass="11361">MTVDLDITIKTDRELTPEEQEYHEFWINQFKGHFDEWFLKCGIPVSNSLHFNIDYFADKRKFAITYVNRYQERILERIRMDDYFYNRYFGQ</sequence>
<name>A0A0A2MB96_9FLAO</name>
<evidence type="ECO:0000313" key="2">
    <source>
        <dbReference type="Proteomes" id="UP000030121"/>
    </source>
</evidence>
<accession>A0A0A2MB96</accession>
<dbReference type="Proteomes" id="UP000030121">
    <property type="component" value="Unassembled WGS sequence"/>
</dbReference>
<comment type="caution">
    <text evidence="1">The sequence shown here is derived from an EMBL/GenBank/DDBJ whole genome shotgun (WGS) entry which is preliminary data.</text>
</comment>